<dbReference type="Proteomes" id="UP001527181">
    <property type="component" value="Unassembled WGS sequence"/>
</dbReference>
<evidence type="ECO:0000256" key="2">
    <source>
        <dbReference type="SAM" id="SignalP"/>
    </source>
</evidence>
<comment type="caution">
    <text evidence="3">The sequence shown here is derived from an EMBL/GenBank/DDBJ whole genome shotgun (WGS) entry which is preliminary data.</text>
</comment>
<accession>A0ABT4GUR4</accession>
<evidence type="ECO:0000313" key="3">
    <source>
        <dbReference type="EMBL" id="MCY9760436.1"/>
    </source>
</evidence>
<keyword evidence="2" id="KW-0732">Signal</keyword>
<dbReference type="RefSeq" id="WP_268599612.1">
    <property type="nucleotide sequence ID" value="NZ_JAMDNP010000011.1"/>
</dbReference>
<feature type="chain" id="PRO_5046429402" description="Copper amine oxidase-like N-terminal domain-containing protein" evidence="2">
    <location>
        <begin position="27"/>
        <end position="181"/>
    </location>
</feature>
<keyword evidence="4" id="KW-1185">Reference proteome</keyword>
<feature type="signal peptide" evidence="2">
    <location>
        <begin position="1"/>
        <end position="26"/>
    </location>
</feature>
<dbReference type="EMBL" id="JAMDNP010000011">
    <property type="protein sequence ID" value="MCY9760436.1"/>
    <property type="molecule type" value="Genomic_DNA"/>
</dbReference>
<feature type="coiled-coil region" evidence="1">
    <location>
        <begin position="123"/>
        <end position="176"/>
    </location>
</feature>
<sequence length="181" mass="19891">MKTKVKYLTVGALVGIMMTVSVSAFADNIKSMIGKKVDGEAVVKINSESLSDRALVVGGKAYLPVRSISDALGASVKSVNNGVISLTTNGEKVKDTPPVDNKYSNRSKQDLEKDLDLIKNNQLKFIVDEREELVKNVEQAKKDGATAYVEEKEKIIKDYDERIAKLNTEVESIEAELARKN</sequence>
<keyword evidence="1" id="KW-0175">Coiled coil</keyword>
<gene>
    <name evidence="3" type="ORF">M5X12_07575</name>
</gene>
<evidence type="ECO:0000256" key="1">
    <source>
        <dbReference type="SAM" id="Coils"/>
    </source>
</evidence>
<evidence type="ECO:0008006" key="5">
    <source>
        <dbReference type="Google" id="ProtNLM"/>
    </source>
</evidence>
<proteinExistence type="predicted"/>
<evidence type="ECO:0000313" key="4">
    <source>
        <dbReference type="Proteomes" id="UP001527181"/>
    </source>
</evidence>
<protein>
    <recommendedName>
        <fullName evidence="5">Copper amine oxidase-like N-terminal domain-containing protein</fullName>
    </recommendedName>
</protein>
<reference evidence="3 4" key="1">
    <citation type="submission" date="2022-05" db="EMBL/GenBank/DDBJ databases">
        <title>Genome Sequencing of Bee-Associated Microbes.</title>
        <authorList>
            <person name="Dunlap C."/>
        </authorList>
    </citation>
    <scope>NUCLEOTIDE SEQUENCE [LARGE SCALE GENOMIC DNA]</scope>
    <source>
        <strain evidence="3 4">NRRL B-04010</strain>
    </source>
</reference>
<name>A0ABT4GUR4_PAEAL</name>
<organism evidence="3 4">
    <name type="scientific">Paenibacillus alvei</name>
    <name type="common">Bacillus alvei</name>
    <dbReference type="NCBI Taxonomy" id="44250"/>
    <lineage>
        <taxon>Bacteria</taxon>
        <taxon>Bacillati</taxon>
        <taxon>Bacillota</taxon>
        <taxon>Bacilli</taxon>
        <taxon>Bacillales</taxon>
        <taxon>Paenibacillaceae</taxon>
        <taxon>Paenibacillus</taxon>
    </lineage>
</organism>